<evidence type="ECO:0000313" key="8">
    <source>
        <dbReference type="Proteomes" id="UP001412067"/>
    </source>
</evidence>
<keyword evidence="2" id="KW-0833">Ubl conjugation pathway</keyword>
<dbReference type="InterPro" id="IPR011333">
    <property type="entry name" value="SKP1/BTB/POZ_sf"/>
</dbReference>
<keyword evidence="5" id="KW-0812">Transmembrane</keyword>
<dbReference type="Proteomes" id="UP001412067">
    <property type="component" value="Unassembled WGS sequence"/>
</dbReference>
<reference evidence="7 8" key="1">
    <citation type="journal article" date="2022" name="Nat. Plants">
        <title>Genomes of leafy and leafless Platanthera orchids illuminate the evolution of mycoheterotrophy.</title>
        <authorList>
            <person name="Li M.H."/>
            <person name="Liu K.W."/>
            <person name="Li Z."/>
            <person name="Lu H.C."/>
            <person name="Ye Q.L."/>
            <person name="Zhang D."/>
            <person name="Wang J.Y."/>
            <person name="Li Y.F."/>
            <person name="Zhong Z.M."/>
            <person name="Liu X."/>
            <person name="Yu X."/>
            <person name="Liu D.K."/>
            <person name="Tu X.D."/>
            <person name="Liu B."/>
            <person name="Hao Y."/>
            <person name="Liao X.Y."/>
            <person name="Jiang Y.T."/>
            <person name="Sun W.H."/>
            <person name="Chen J."/>
            <person name="Chen Y.Q."/>
            <person name="Ai Y."/>
            <person name="Zhai J.W."/>
            <person name="Wu S.S."/>
            <person name="Zhou Z."/>
            <person name="Hsiao Y.Y."/>
            <person name="Wu W.L."/>
            <person name="Chen Y.Y."/>
            <person name="Lin Y.F."/>
            <person name="Hsu J.L."/>
            <person name="Li C.Y."/>
            <person name="Wang Z.W."/>
            <person name="Zhao X."/>
            <person name="Zhong W.Y."/>
            <person name="Ma X.K."/>
            <person name="Ma L."/>
            <person name="Huang J."/>
            <person name="Chen G.Z."/>
            <person name="Huang M.Z."/>
            <person name="Huang L."/>
            <person name="Peng D.H."/>
            <person name="Luo Y.B."/>
            <person name="Zou S.Q."/>
            <person name="Chen S.P."/>
            <person name="Lan S."/>
            <person name="Tsai W.C."/>
            <person name="Van de Peer Y."/>
            <person name="Liu Z.J."/>
        </authorList>
    </citation>
    <scope>NUCLEOTIDE SEQUENCE [LARGE SCALE GENOMIC DNA]</scope>
    <source>
        <strain evidence="7">Lor288</strain>
    </source>
</reference>
<organism evidence="7 8">
    <name type="scientific">Platanthera guangdongensis</name>
    <dbReference type="NCBI Taxonomy" id="2320717"/>
    <lineage>
        <taxon>Eukaryota</taxon>
        <taxon>Viridiplantae</taxon>
        <taxon>Streptophyta</taxon>
        <taxon>Embryophyta</taxon>
        <taxon>Tracheophyta</taxon>
        <taxon>Spermatophyta</taxon>
        <taxon>Magnoliopsida</taxon>
        <taxon>Liliopsida</taxon>
        <taxon>Asparagales</taxon>
        <taxon>Orchidaceae</taxon>
        <taxon>Orchidoideae</taxon>
        <taxon>Orchideae</taxon>
        <taxon>Orchidinae</taxon>
        <taxon>Platanthera</taxon>
    </lineage>
</organism>
<proteinExistence type="inferred from homology"/>
<evidence type="ECO:0000256" key="2">
    <source>
        <dbReference type="ARBA" id="ARBA00022786"/>
    </source>
</evidence>
<evidence type="ECO:0000256" key="1">
    <source>
        <dbReference type="ARBA" id="ARBA00004906"/>
    </source>
</evidence>
<accession>A0ABR2LLL2</accession>
<keyword evidence="8" id="KW-1185">Reference proteome</keyword>
<protein>
    <submittedName>
        <fullName evidence="7">BTB/POZ domain-containing protein NPY2</fullName>
    </submittedName>
</protein>
<dbReference type="PROSITE" id="PS51649">
    <property type="entry name" value="NPH3"/>
    <property type="match status" value="1"/>
</dbReference>
<feature type="region of interest" description="Disordered" evidence="4">
    <location>
        <begin position="716"/>
        <end position="791"/>
    </location>
</feature>
<keyword evidence="5" id="KW-1133">Transmembrane helix</keyword>
<dbReference type="EMBL" id="JBBWWR010000018">
    <property type="protein sequence ID" value="KAK8943953.1"/>
    <property type="molecule type" value="Genomic_DNA"/>
</dbReference>
<comment type="caution">
    <text evidence="7">The sequence shown here is derived from an EMBL/GenBank/DDBJ whole genome shotgun (WGS) entry which is preliminary data.</text>
</comment>
<dbReference type="Gene3D" id="3.30.710.10">
    <property type="entry name" value="Potassium Channel Kv1.1, Chain A"/>
    <property type="match status" value="1"/>
</dbReference>
<feature type="compositionally biased region" description="Polar residues" evidence="4">
    <location>
        <begin position="718"/>
        <end position="728"/>
    </location>
</feature>
<evidence type="ECO:0000256" key="5">
    <source>
        <dbReference type="SAM" id="Phobius"/>
    </source>
</evidence>
<keyword evidence="5" id="KW-0472">Membrane</keyword>
<evidence type="ECO:0000259" key="6">
    <source>
        <dbReference type="PROSITE" id="PS51649"/>
    </source>
</evidence>
<feature type="region of interest" description="Disordered" evidence="4">
    <location>
        <begin position="181"/>
        <end position="233"/>
    </location>
</feature>
<feature type="compositionally biased region" description="Basic and acidic residues" evidence="4">
    <location>
        <begin position="181"/>
        <end position="196"/>
    </location>
</feature>
<name>A0ABR2LLL2_9ASPA</name>
<dbReference type="SUPFAM" id="SSF54695">
    <property type="entry name" value="POZ domain"/>
    <property type="match status" value="1"/>
</dbReference>
<dbReference type="PANTHER" id="PTHR32370">
    <property type="entry name" value="OS12G0117600 PROTEIN"/>
    <property type="match status" value="1"/>
</dbReference>
<gene>
    <name evidence="7" type="primary">NPY2</name>
    <name evidence="7" type="ORF">KSP40_PGU014201</name>
</gene>
<evidence type="ECO:0000256" key="3">
    <source>
        <dbReference type="PROSITE-ProRule" id="PRU00982"/>
    </source>
</evidence>
<evidence type="ECO:0000313" key="7">
    <source>
        <dbReference type="EMBL" id="KAK8943953.1"/>
    </source>
</evidence>
<comment type="similarity">
    <text evidence="3">Belongs to the NPH3 family.</text>
</comment>
<dbReference type="InterPro" id="IPR027356">
    <property type="entry name" value="NPH3_dom"/>
</dbReference>
<feature type="domain" description="NPH3" evidence="6">
    <location>
        <begin position="405"/>
        <end position="663"/>
    </location>
</feature>
<evidence type="ECO:0000256" key="4">
    <source>
        <dbReference type="SAM" id="MobiDB-lite"/>
    </source>
</evidence>
<feature type="transmembrane region" description="Helical" evidence="5">
    <location>
        <begin position="132"/>
        <end position="153"/>
    </location>
</feature>
<sequence>MFSRLIGNQNEAPLVSELMKTVHTQLAKCAPLELTIRLVVLEPSLLLSSYIIQRPVANMWLRCQGLYSLRAVALNEHPEAYIQTINAAIKSRERRRRKSKDGNLTYNPTSCFSFLCFETLQRGKEGDRERRVSLVVGFVFSATFAITASYWFVASELPSDIIVDVGGLKFYLHKMAEKDEEKADLSKRRGKADRSRSKAGQGGKLDGEPRSNRIRAKRAPRTQLSPSLENMNEHSTFVKEEQGRRQINKCPLQFPLLSKSSHLQKLVASATEENSDEIYIPDIPGGSDAFEICAKFCYGMIVTLNAYNVIAVHCAAEYLEMHETVEKGNLLYKIEVFLNTSIFRSWRDSIIVLQSTKSLLPWSEKSFKLVNHCIDSIALKASMDVFKVDWSYTYTRKRSISVPKDWWIEDLCELDFELFSRVLATIKAMKRVPPEVIGAALKHYTYNVTERGNMMKSEFLEAIVGLLPSEKGSVSCNFLLRLLRSSRMMHCGVAVERDLMKKIGRQLDEAHVSDLLFPVPGGESTDYDIEMVLSIVREYVRMERKIAVIKGRDLVLDKVRIAVGKLVDGYLAEIAKNSHQSVDKFVELASMLSAESRPVHDEIYHVIDLYLKKHPDLSKSERKKLCSLIDCKKLSPDAISHAVQNESLPLRLVVQVLFFEQLRAAAASTCNGCSVAAELQSGSNGSTRSIVTEENLDSGRTPEDLACLKTIVLANGGHRNSSRGSNKTGPDDKGSGRVKAIAAPKKIFGKWLSGKGQGGGRGSGSDSTGSPELTKPEHKFTPARNGRHSVS</sequence>
<comment type="pathway">
    <text evidence="1">Protein modification; protein ubiquitination.</text>
</comment>
<dbReference type="InterPro" id="IPR043454">
    <property type="entry name" value="NPH3/RPT2-like"/>
</dbReference>
<dbReference type="Pfam" id="PF03000">
    <property type="entry name" value="NPH3"/>
    <property type="match status" value="1"/>
</dbReference>
<feature type="compositionally biased region" description="Polar residues" evidence="4">
    <location>
        <begin position="222"/>
        <end position="233"/>
    </location>
</feature>